<evidence type="ECO:0000313" key="13">
    <source>
        <dbReference type="EMBL" id="TQS81653.1"/>
    </source>
</evidence>
<dbReference type="Proteomes" id="UP000752814">
    <property type="component" value="Unassembled WGS sequence"/>
</dbReference>
<evidence type="ECO:0000313" key="14">
    <source>
        <dbReference type="Proteomes" id="UP000752814"/>
    </source>
</evidence>
<dbReference type="EC" id="2.7.2.3" evidence="3 9"/>
<evidence type="ECO:0000256" key="9">
    <source>
        <dbReference type="HAMAP-Rule" id="MF_00145"/>
    </source>
</evidence>
<dbReference type="HAMAP" id="MF_00145">
    <property type="entry name" value="Phosphoglyc_kinase"/>
    <property type="match status" value="1"/>
</dbReference>
<comment type="caution">
    <text evidence="9">Lacks conserved residue(s) required for the propagation of feature annotation.</text>
</comment>
<comment type="subcellular location">
    <subcellularLocation>
        <location evidence="9">Cytoplasm</location>
    </subcellularLocation>
</comment>
<keyword evidence="5 9" id="KW-0808">Transferase</keyword>
<dbReference type="Pfam" id="PF00162">
    <property type="entry name" value="PGK"/>
    <property type="match status" value="1"/>
</dbReference>
<organism evidence="13 14">
    <name type="scientific">Candidatus Methanomassiliicoccus intestinalis</name>
    <dbReference type="NCBI Taxonomy" id="1406512"/>
    <lineage>
        <taxon>Archaea</taxon>
        <taxon>Methanobacteriati</taxon>
        <taxon>Thermoplasmatota</taxon>
        <taxon>Thermoplasmata</taxon>
        <taxon>Methanomassiliicoccales</taxon>
        <taxon>Methanomassiliicoccaceae</taxon>
        <taxon>Methanomassiliicoccus</taxon>
    </lineage>
</organism>
<evidence type="ECO:0000256" key="10">
    <source>
        <dbReference type="PIRSR" id="PIRSR000724-1"/>
    </source>
</evidence>
<dbReference type="GO" id="GO:0005829">
    <property type="term" value="C:cytosol"/>
    <property type="evidence" value="ECO:0007669"/>
    <property type="project" value="TreeGrafter"/>
</dbReference>
<feature type="binding site" evidence="9">
    <location>
        <position position="119"/>
    </location>
    <ligand>
        <name>substrate</name>
    </ligand>
</feature>
<protein>
    <recommendedName>
        <fullName evidence="4 9">Phosphoglycerate kinase</fullName>
        <ecNumber evidence="3 9">2.7.2.3</ecNumber>
    </recommendedName>
</protein>
<name>A0A8J8TDD5_9ARCH</name>
<feature type="binding site" evidence="9 11">
    <location>
        <position position="333"/>
    </location>
    <ligand>
        <name>ATP</name>
        <dbReference type="ChEBI" id="CHEBI:30616"/>
    </ligand>
</feature>
<dbReference type="GO" id="GO:0043531">
    <property type="term" value="F:ADP binding"/>
    <property type="evidence" value="ECO:0007669"/>
    <property type="project" value="TreeGrafter"/>
</dbReference>
<feature type="binding site" evidence="9 10">
    <location>
        <begin position="22"/>
        <end position="24"/>
    </location>
    <ligand>
        <name>substrate</name>
    </ligand>
</feature>
<comment type="caution">
    <text evidence="13">The sequence shown here is derived from an EMBL/GenBank/DDBJ whole genome shotgun (WGS) entry which is preliminary data.</text>
</comment>
<dbReference type="AlphaFoldDB" id="A0A8J8TDD5"/>
<evidence type="ECO:0000256" key="11">
    <source>
        <dbReference type="PIRSR" id="PIRSR000724-2"/>
    </source>
</evidence>
<dbReference type="PRINTS" id="PR00477">
    <property type="entry name" value="PHGLYCKINASE"/>
</dbReference>
<dbReference type="SUPFAM" id="SSF53748">
    <property type="entry name" value="Phosphoglycerate kinase"/>
    <property type="match status" value="1"/>
</dbReference>
<evidence type="ECO:0000256" key="3">
    <source>
        <dbReference type="ARBA" id="ARBA00013061"/>
    </source>
</evidence>
<dbReference type="InterPro" id="IPR001576">
    <property type="entry name" value="Phosphoglycerate_kinase"/>
</dbReference>
<comment type="catalytic activity">
    <reaction evidence="1 9 12">
        <text>(2R)-3-phosphoglycerate + ATP = (2R)-3-phospho-glyceroyl phosphate + ADP</text>
        <dbReference type="Rhea" id="RHEA:14801"/>
        <dbReference type="ChEBI" id="CHEBI:30616"/>
        <dbReference type="ChEBI" id="CHEBI:57604"/>
        <dbReference type="ChEBI" id="CHEBI:58272"/>
        <dbReference type="ChEBI" id="CHEBI:456216"/>
        <dbReference type="EC" id="2.7.2.3"/>
    </reaction>
</comment>
<dbReference type="Gene3D" id="3.40.50.1260">
    <property type="entry name" value="Phosphoglycerate kinase, N-terminal domain"/>
    <property type="match status" value="2"/>
</dbReference>
<sequence length="403" mass="44193">MKQFNTLDDFHFEDKTVLLRVDINCPLDKETLKLTDDNRIRHIVPTVRELLDDGAKVVIIAHQGRPGDWDFIDLQQHAECLSKYLSKQVRYVDDILGDVAISEIKNLTPGNVIMLKNIRELPYELEKKSAEEHANSELVKTLAPLFDYYVNDAFATAHRSQCSLVGPPCVLPSAVGRLMEKELTALSSVFSDTNHPSVFILGGSKFSDSIKVMDRALTSKAADIIILVGLTASAFLVARGVDVGEPSRKALEAELTPETLDAAKKLLRERGEHILLPFDVAVEEDGKRKNMLVGDLPINAPIYDIGKGSIEKFTKVIDPAKTVFMSGPAGLIEKEQFTAGTRDLMTAMAHSDAYTLLGGGHTVGAAERFGMSERFSYVSTAGGALETFILGKPLPAVEALRKK</sequence>
<evidence type="ECO:0000256" key="12">
    <source>
        <dbReference type="RuleBase" id="RU000532"/>
    </source>
</evidence>
<feature type="binding site" evidence="9 10">
    <location>
        <begin position="62"/>
        <end position="65"/>
    </location>
    <ligand>
        <name>substrate</name>
    </ligand>
</feature>
<dbReference type="EMBL" id="LVVT01000022">
    <property type="protein sequence ID" value="TQS81653.1"/>
    <property type="molecule type" value="Genomic_DNA"/>
</dbReference>
<evidence type="ECO:0000256" key="8">
    <source>
        <dbReference type="ARBA" id="ARBA00022840"/>
    </source>
</evidence>
<comment type="similarity">
    <text evidence="2 9 12">Belongs to the phosphoglycerate kinase family.</text>
</comment>
<keyword evidence="7 9" id="KW-0418">Kinase</keyword>
<keyword evidence="6 9" id="KW-0547">Nucleotide-binding</keyword>
<evidence type="ECO:0000256" key="7">
    <source>
        <dbReference type="ARBA" id="ARBA00022777"/>
    </source>
</evidence>
<evidence type="ECO:0000256" key="2">
    <source>
        <dbReference type="ARBA" id="ARBA00008982"/>
    </source>
</evidence>
<keyword evidence="9" id="KW-0963">Cytoplasm</keyword>
<feature type="binding site" evidence="9">
    <location>
        <position position="159"/>
    </location>
    <ligand>
        <name>substrate</name>
    </ligand>
</feature>
<feature type="binding site" evidence="9">
    <location>
        <position position="39"/>
    </location>
    <ligand>
        <name>substrate</name>
    </ligand>
</feature>
<gene>
    <name evidence="9" type="primary">pgk</name>
    <name evidence="13" type="ORF">A3207_04020</name>
</gene>
<dbReference type="InterPro" id="IPR015824">
    <property type="entry name" value="Phosphoglycerate_kinase_N"/>
</dbReference>
<dbReference type="PANTHER" id="PTHR11406:SF23">
    <property type="entry name" value="PHOSPHOGLYCERATE KINASE 1, CHLOROPLASTIC-RELATED"/>
    <property type="match status" value="1"/>
</dbReference>
<dbReference type="PROSITE" id="PS00111">
    <property type="entry name" value="PGLYCERATE_KINASE"/>
    <property type="match status" value="1"/>
</dbReference>
<evidence type="ECO:0000256" key="1">
    <source>
        <dbReference type="ARBA" id="ARBA00000642"/>
    </source>
</evidence>
<dbReference type="PIRSF" id="PIRSF000724">
    <property type="entry name" value="Pgk"/>
    <property type="match status" value="1"/>
</dbReference>
<comment type="pathway">
    <text evidence="9">Carbohydrate degradation; glycolysis; pyruvate from D-glyceraldehyde 3-phosphate: step 2/5.</text>
</comment>
<evidence type="ECO:0000256" key="6">
    <source>
        <dbReference type="ARBA" id="ARBA00022741"/>
    </source>
</evidence>
<comment type="subunit">
    <text evidence="9">Monomer.</text>
</comment>
<dbReference type="GO" id="GO:0006094">
    <property type="term" value="P:gluconeogenesis"/>
    <property type="evidence" value="ECO:0007669"/>
    <property type="project" value="TreeGrafter"/>
</dbReference>
<dbReference type="InterPro" id="IPR015911">
    <property type="entry name" value="Phosphoglycerate_kinase_CS"/>
</dbReference>
<dbReference type="UniPathway" id="UPA00109">
    <property type="reaction ID" value="UER00185"/>
</dbReference>
<feature type="binding site" evidence="10">
    <location>
        <position position="159"/>
    </location>
    <ligand>
        <name>(2R)-3-phosphoglycerate</name>
        <dbReference type="ChEBI" id="CHEBI:58272"/>
    </ligand>
</feature>
<dbReference type="OMA" id="DMIFDIG"/>
<dbReference type="RefSeq" id="WP_020448158.1">
    <property type="nucleotide sequence ID" value="NZ_CAYAYA010000022.1"/>
</dbReference>
<keyword evidence="9" id="KW-0324">Glycolysis</keyword>
<keyword evidence="8 9" id="KW-0067">ATP-binding</keyword>
<accession>A0A8J8TDD5</accession>
<feature type="binding site" evidence="10">
    <location>
        <position position="39"/>
    </location>
    <ligand>
        <name>(2R)-3-phosphoglycerate</name>
        <dbReference type="ChEBI" id="CHEBI:58272"/>
    </ligand>
</feature>
<feature type="binding site" evidence="10">
    <location>
        <position position="119"/>
    </location>
    <ligand>
        <name>(2R)-3-phosphoglycerate</name>
        <dbReference type="ChEBI" id="CHEBI:58272"/>
    </ligand>
</feature>
<evidence type="ECO:0000256" key="5">
    <source>
        <dbReference type="ARBA" id="ARBA00022679"/>
    </source>
</evidence>
<proteinExistence type="inferred from homology"/>
<reference evidence="13" key="1">
    <citation type="submission" date="2016-03" db="EMBL/GenBank/DDBJ databases">
        <authorList>
            <person name="Borrel G."/>
            <person name="Mccann A."/>
            <person name="O'Toole P.W."/>
        </authorList>
    </citation>
    <scope>NUCLEOTIDE SEQUENCE</scope>
    <source>
        <strain evidence="13">183</strain>
    </source>
</reference>
<dbReference type="GO" id="GO:0004618">
    <property type="term" value="F:phosphoglycerate kinase activity"/>
    <property type="evidence" value="ECO:0007669"/>
    <property type="project" value="UniProtKB-UniRule"/>
</dbReference>
<dbReference type="InterPro" id="IPR036043">
    <property type="entry name" value="Phosphoglycerate_kinase_sf"/>
</dbReference>
<evidence type="ECO:0000256" key="4">
    <source>
        <dbReference type="ARBA" id="ARBA00016471"/>
    </source>
</evidence>
<dbReference type="PANTHER" id="PTHR11406">
    <property type="entry name" value="PHOSPHOGLYCERATE KINASE"/>
    <property type="match status" value="1"/>
</dbReference>
<dbReference type="GO" id="GO:0006096">
    <property type="term" value="P:glycolytic process"/>
    <property type="evidence" value="ECO:0007669"/>
    <property type="project" value="UniProtKB-UniRule"/>
</dbReference>
<dbReference type="GO" id="GO:0005524">
    <property type="term" value="F:ATP binding"/>
    <property type="evidence" value="ECO:0007669"/>
    <property type="project" value="UniProtKB-KW"/>
</dbReference>
<feature type="binding site" evidence="9">
    <location>
        <begin position="359"/>
        <end position="362"/>
    </location>
    <ligand>
        <name>ATP</name>
        <dbReference type="ChEBI" id="CHEBI:30616"/>
    </ligand>
</feature>
<dbReference type="FunFam" id="3.40.50.1260:FF:000006">
    <property type="entry name" value="Phosphoglycerate kinase"/>
    <property type="match status" value="1"/>
</dbReference>